<evidence type="ECO:0000259" key="1">
    <source>
        <dbReference type="Pfam" id="PF05043"/>
    </source>
</evidence>
<organism evidence="2 3">
    <name type="scientific">Enterococcus viikkiensis</name>
    <dbReference type="NCBI Taxonomy" id="930854"/>
    <lineage>
        <taxon>Bacteria</taxon>
        <taxon>Bacillati</taxon>
        <taxon>Bacillota</taxon>
        <taxon>Bacilli</taxon>
        <taxon>Lactobacillales</taxon>
        <taxon>Enterococcaceae</taxon>
        <taxon>Enterococcus</taxon>
    </lineage>
</organism>
<comment type="caution">
    <text evidence="2">The sequence shown here is derived from an EMBL/GenBank/DDBJ whole genome shotgun (WGS) entry which is preliminary data.</text>
</comment>
<dbReference type="Proteomes" id="UP001265301">
    <property type="component" value="Unassembled WGS sequence"/>
</dbReference>
<protein>
    <submittedName>
        <fullName evidence="2">Helix-turn-helix domain-containing protein</fullName>
    </submittedName>
</protein>
<keyword evidence="3" id="KW-1185">Reference proteome</keyword>
<evidence type="ECO:0000313" key="2">
    <source>
        <dbReference type="EMBL" id="MDT2828335.1"/>
    </source>
</evidence>
<reference evidence="2 3" key="1">
    <citation type="submission" date="2023-03" db="EMBL/GenBank/DDBJ databases">
        <authorList>
            <person name="Shen W."/>
            <person name="Cai J."/>
        </authorList>
    </citation>
    <scope>NUCLEOTIDE SEQUENCE [LARGE SCALE GENOMIC DNA]</scope>
    <source>
        <strain evidence="2 3">B101</strain>
    </source>
</reference>
<proteinExistence type="predicted"/>
<name>A0ABU3FQS6_9ENTE</name>
<dbReference type="EMBL" id="JARQBN010000012">
    <property type="protein sequence ID" value="MDT2828335.1"/>
    <property type="molecule type" value="Genomic_DNA"/>
</dbReference>
<dbReference type="RefSeq" id="WP_311819139.1">
    <property type="nucleotide sequence ID" value="NZ_JARQBN010000012.1"/>
</dbReference>
<dbReference type="InterPro" id="IPR007737">
    <property type="entry name" value="Mga_HTH"/>
</dbReference>
<evidence type="ECO:0000313" key="3">
    <source>
        <dbReference type="Proteomes" id="UP001265301"/>
    </source>
</evidence>
<sequence>MHIRAVEIQSYDKNIYYSLCLLELMADGKAYKQADLADLLAVDVRSVQRLFEELSKNYNHFTETKLPLFKKIGPRYQLMIADQPLEQEQFAIDLIRRSLAFRLLELVIAGQAKTVRDLSKKLYRSESTIRRKLKELAEKLEPLQLTVERGRVVFKAPESVVRMYLSVYYWRLFRGKIWPFAPLHYQMIQKISNGIQAFFQVALNPLKAQRLEYLVGAHLLREAQHYTVEDPLASQAVLAANSLFKEFYTQLRPIMPAYFQTPRAMGNLFLNLLTREEYYHVPTITNKIHQLLAQEPFLVMQEVATIDQSLKKKIDDPAVWKKFIDLQAEDYLISGHLYYRLFPMIHFNINGEAFWTNITQQQPQLVTFVSEILAEHGGESILFGRYLSVLRRLTELINRPTLGIFLQTDLPEFEETILKEDLRRFLANEYQVLFVEEKSEGNLCLTTSILSEADQDLPTLLITQELRMSDYLALLQLLQGFGGKSF</sequence>
<accession>A0ABU3FQS6</accession>
<feature type="domain" description="Mga helix-turn-helix" evidence="1">
    <location>
        <begin position="93"/>
        <end position="169"/>
    </location>
</feature>
<dbReference type="Pfam" id="PF05043">
    <property type="entry name" value="Mga"/>
    <property type="match status" value="1"/>
</dbReference>
<gene>
    <name evidence="2" type="ORF">P7H59_07655</name>
</gene>